<evidence type="ECO:0000313" key="6">
    <source>
        <dbReference type="Proteomes" id="UP000589896"/>
    </source>
</evidence>
<proteinExistence type="predicted"/>
<dbReference type="PANTHER" id="PTHR43877:SF5">
    <property type="entry name" value="BLL8307 PROTEIN"/>
    <property type="match status" value="1"/>
</dbReference>
<dbReference type="InterPro" id="IPR050832">
    <property type="entry name" value="Bact_Acetyltransf"/>
</dbReference>
<dbReference type="Pfam" id="PF00583">
    <property type="entry name" value="Acetyltransf_1"/>
    <property type="match status" value="1"/>
</dbReference>
<gene>
    <name evidence="5" type="ORF">H0E82_05035</name>
</gene>
<reference evidence="5 6" key="1">
    <citation type="submission" date="2020-07" db="EMBL/GenBank/DDBJ databases">
        <title>isolation of Luteimonas sp. SJ-16.</title>
        <authorList>
            <person name="Huang X.-X."/>
            <person name="Xu L."/>
            <person name="Sun J.-Q."/>
        </authorList>
    </citation>
    <scope>NUCLEOTIDE SEQUENCE [LARGE SCALE GENOMIC DNA]</scope>
    <source>
        <strain evidence="5 6">SJ-16</strain>
    </source>
</reference>
<dbReference type="CDD" id="cd10456">
    <property type="entry name" value="GIY-YIG_UPF0213"/>
    <property type="match status" value="1"/>
</dbReference>
<dbReference type="InterPro" id="IPR000305">
    <property type="entry name" value="GIY-YIG_endonuc"/>
</dbReference>
<protein>
    <submittedName>
        <fullName evidence="5">GIY-YIG nuclease family protein</fullName>
    </submittedName>
</protein>
<dbReference type="GO" id="GO:0016747">
    <property type="term" value="F:acyltransferase activity, transferring groups other than amino-acyl groups"/>
    <property type="evidence" value="ECO:0007669"/>
    <property type="project" value="InterPro"/>
</dbReference>
<name>A0A7Z0QQZ7_9GAMM</name>
<dbReference type="AlphaFoldDB" id="A0A7Z0QQZ7"/>
<evidence type="ECO:0000259" key="3">
    <source>
        <dbReference type="PROSITE" id="PS50164"/>
    </source>
</evidence>
<dbReference type="SUPFAM" id="SSF55729">
    <property type="entry name" value="Acyl-CoA N-acyltransferases (Nat)"/>
    <property type="match status" value="1"/>
</dbReference>
<accession>A0A7Z0QQZ7</accession>
<feature type="domain" description="GIY-YIG" evidence="3">
    <location>
        <begin position="5"/>
        <end position="80"/>
    </location>
</feature>
<dbReference type="InterPro" id="IPR016181">
    <property type="entry name" value="Acyl_CoA_acyltransferase"/>
</dbReference>
<comment type="caution">
    <text evidence="5">The sequence shown here is derived from an EMBL/GenBank/DDBJ whole genome shotgun (WGS) entry which is preliminary data.</text>
</comment>
<dbReference type="Pfam" id="PF01541">
    <property type="entry name" value="GIY-YIG"/>
    <property type="match status" value="1"/>
</dbReference>
<sequence>MDPTRRWHLYLLECRNGSWYAGITPDLDARFAAHAAGRGAKYTRGNPPLRILASHAYPDRASASRAEWQLKRQPRARKLAWLQAGGCTASAIEIREGGLDDARVVDLLRLHLADMALHSPPGSIHALDLAGLAAPGMTFWTAWRGDTLLGCAGLKALDGDHGELKSMRTAPAALRQGVAAALLAHAMAESRRRGWTRLSLETGSAPAFAAAHALYLREGFSDCAPFAGYAQDPWSRFMSRSL</sequence>
<dbReference type="Gene3D" id="3.40.630.30">
    <property type="match status" value="1"/>
</dbReference>
<dbReference type="InterPro" id="IPR000182">
    <property type="entry name" value="GNAT_dom"/>
</dbReference>
<dbReference type="Proteomes" id="UP000589896">
    <property type="component" value="Unassembled WGS sequence"/>
</dbReference>
<evidence type="ECO:0000259" key="4">
    <source>
        <dbReference type="PROSITE" id="PS51186"/>
    </source>
</evidence>
<dbReference type="InterPro" id="IPR035901">
    <property type="entry name" value="GIY-YIG_endonuc_sf"/>
</dbReference>
<dbReference type="EMBL" id="JACCJZ010000011">
    <property type="protein sequence ID" value="NYZ62130.1"/>
    <property type="molecule type" value="Genomic_DNA"/>
</dbReference>
<keyword evidence="6" id="KW-1185">Reference proteome</keyword>
<evidence type="ECO:0000256" key="2">
    <source>
        <dbReference type="ARBA" id="ARBA00023315"/>
    </source>
</evidence>
<keyword evidence="2" id="KW-0012">Acyltransferase</keyword>
<feature type="domain" description="N-acetyltransferase" evidence="4">
    <location>
        <begin position="92"/>
        <end position="242"/>
    </location>
</feature>
<dbReference type="PANTHER" id="PTHR43877">
    <property type="entry name" value="AMINOALKYLPHOSPHONATE N-ACETYLTRANSFERASE-RELATED-RELATED"/>
    <property type="match status" value="1"/>
</dbReference>
<dbReference type="PROSITE" id="PS50164">
    <property type="entry name" value="GIY_YIG"/>
    <property type="match status" value="1"/>
</dbReference>
<dbReference type="PROSITE" id="PS51186">
    <property type="entry name" value="GNAT"/>
    <property type="match status" value="1"/>
</dbReference>
<evidence type="ECO:0000313" key="5">
    <source>
        <dbReference type="EMBL" id="NYZ62130.1"/>
    </source>
</evidence>
<keyword evidence="1" id="KW-0808">Transferase</keyword>
<evidence type="ECO:0000256" key="1">
    <source>
        <dbReference type="ARBA" id="ARBA00022679"/>
    </source>
</evidence>
<organism evidence="5 6">
    <name type="scientific">Luteimonas deserti</name>
    <dbReference type="NCBI Taxonomy" id="2752306"/>
    <lineage>
        <taxon>Bacteria</taxon>
        <taxon>Pseudomonadati</taxon>
        <taxon>Pseudomonadota</taxon>
        <taxon>Gammaproteobacteria</taxon>
        <taxon>Lysobacterales</taxon>
        <taxon>Lysobacteraceae</taxon>
        <taxon>Luteimonas</taxon>
    </lineage>
</organism>
<dbReference type="SUPFAM" id="SSF82771">
    <property type="entry name" value="GIY-YIG endonuclease"/>
    <property type="match status" value="1"/>
</dbReference>
<dbReference type="Gene3D" id="3.40.1440.10">
    <property type="entry name" value="GIY-YIG endonuclease"/>
    <property type="match status" value="1"/>
</dbReference>